<keyword evidence="1" id="KW-0472">Membrane</keyword>
<proteinExistence type="predicted"/>
<protein>
    <submittedName>
        <fullName evidence="2">Uncharacterized protein</fullName>
    </submittedName>
</protein>
<comment type="caution">
    <text evidence="2">The sequence shown here is derived from an EMBL/GenBank/DDBJ whole genome shotgun (WGS) entry which is preliminary data.</text>
</comment>
<dbReference type="OrthoDB" id="1377395at2"/>
<gene>
    <name evidence="2" type="ORF">EQG61_08815</name>
</gene>
<sequence length="135" mass="15361">MSIFATRPITRTIHYVNIALFLCFQCCGIVWKNEILSIPQLEYTIFSTGKSWIDSLSHPLILTGLIGQVLLLMHAFNRRWNRKINTLTVSLLAVLVLFLGFVGAITHQGKMMVMQIPFLIATLIYFKIAYKKTGV</sequence>
<feature type="transmembrane region" description="Helical" evidence="1">
    <location>
        <begin position="12"/>
        <end position="31"/>
    </location>
</feature>
<evidence type="ECO:0000256" key="1">
    <source>
        <dbReference type="SAM" id="Phobius"/>
    </source>
</evidence>
<organism evidence="2 3">
    <name type="scientific">Flavobacterium stagni</name>
    <dbReference type="NCBI Taxonomy" id="2506421"/>
    <lineage>
        <taxon>Bacteria</taxon>
        <taxon>Pseudomonadati</taxon>
        <taxon>Bacteroidota</taxon>
        <taxon>Flavobacteriia</taxon>
        <taxon>Flavobacteriales</taxon>
        <taxon>Flavobacteriaceae</taxon>
        <taxon>Flavobacterium</taxon>
    </lineage>
</organism>
<dbReference type="AlphaFoldDB" id="A0A4Q1K9C3"/>
<dbReference type="EMBL" id="SBKN01000004">
    <property type="protein sequence ID" value="RXR22670.1"/>
    <property type="molecule type" value="Genomic_DNA"/>
</dbReference>
<accession>A0A4Q1K9C3</accession>
<feature type="transmembrane region" description="Helical" evidence="1">
    <location>
        <begin position="84"/>
        <end position="105"/>
    </location>
</feature>
<dbReference type="RefSeq" id="WP_129461555.1">
    <property type="nucleotide sequence ID" value="NZ_SBKN01000004.1"/>
</dbReference>
<evidence type="ECO:0000313" key="2">
    <source>
        <dbReference type="EMBL" id="RXR22670.1"/>
    </source>
</evidence>
<keyword evidence="1" id="KW-0812">Transmembrane</keyword>
<feature type="transmembrane region" description="Helical" evidence="1">
    <location>
        <begin position="111"/>
        <end position="130"/>
    </location>
</feature>
<name>A0A4Q1K9C3_9FLAO</name>
<keyword evidence="1" id="KW-1133">Transmembrane helix</keyword>
<reference evidence="3" key="1">
    <citation type="submission" date="2019-01" db="EMBL/GenBank/DDBJ databases">
        <title>Cytophagaceae bacterium strain CAR-16.</title>
        <authorList>
            <person name="Chen W.-M."/>
        </authorList>
    </citation>
    <scope>NUCLEOTIDE SEQUENCE [LARGE SCALE GENOMIC DNA]</scope>
    <source>
        <strain evidence="3">WWJ-16</strain>
    </source>
</reference>
<feature type="transmembrane region" description="Helical" evidence="1">
    <location>
        <begin position="51"/>
        <end position="72"/>
    </location>
</feature>
<keyword evidence="3" id="KW-1185">Reference proteome</keyword>
<dbReference type="Proteomes" id="UP000289857">
    <property type="component" value="Unassembled WGS sequence"/>
</dbReference>
<evidence type="ECO:0000313" key="3">
    <source>
        <dbReference type="Proteomes" id="UP000289857"/>
    </source>
</evidence>